<dbReference type="EMBL" id="CP023323">
    <property type="protein sequence ID" value="ATY60544.1"/>
    <property type="molecule type" value="Genomic_DNA"/>
</dbReference>
<evidence type="ECO:0000313" key="8">
    <source>
        <dbReference type="EMBL" id="ATY60544.1"/>
    </source>
</evidence>
<dbReference type="InterPro" id="IPR011009">
    <property type="entry name" value="Kinase-like_dom_sf"/>
</dbReference>
<dbReference type="GO" id="GO:0004674">
    <property type="term" value="F:protein serine/threonine kinase activity"/>
    <property type="evidence" value="ECO:0007669"/>
    <property type="project" value="UniProtKB-KW"/>
</dbReference>
<evidence type="ECO:0000256" key="5">
    <source>
        <dbReference type="ARBA" id="ARBA00022840"/>
    </source>
</evidence>
<keyword evidence="1" id="KW-0723">Serine/threonine-protein kinase</keyword>
<dbReference type="SMART" id="SM00220">
    <property type="entry name" value="S_TKc"/>
    <property type="match status" value="1"/>
</dbReference>
<evidence type="ECO:0000256" key="2">
    <source>
        <dbReference type="ARBA" id="ARBA00022679"/>
    </source>
</evidence>
<dbReference type="PROSITE" id="PS50011">
    <property type="entry name" value="PROTEIN_KINASE_DOM"/>
    <property type="match status" value="1"/>
</dbReference>
<sequence>MIKRGRVSALLRRVQIFQNHTSSRGIIPGPIEEELLPGNRLHLFHQTQPGQVLDGRFKIIVKLGYGASSTVWLAENLQFTKSLDIPRYVSIKIAALDIDKVWETRISKMIAMADPSHDGLSFLRIPIDEFRLETPSGVHGCLVYTPMRTTLFQLQRTLKRQRLAPPLFKFFLYCLLEAVDYLHTKVKLIHTDIKDDNIMVTIESDTVLPSFIKSLINSGPLPHSQNDQGRSTYLSYGDFGPLKGHKLLPQLADFNLACPGLVNGHGHLLPIQSHRFRAPEVLLGCPWSYSADIWNIGLLMWNLLEDVSLFGRPAGNDGEYDAHVHLAQMVSLIGDPPEELIAREQLFRTHRLEKPIENQRGQECNTMNEYWGGPFFNSEGRIFRDDLINRNNALADTVTELMGDEKIQFLDLASSMLQWMPEKRKTGGELLQHPFFAQIRERRARWEATIPSAEPHDLDLASGRTPGHMIDSLTQSSTKSDQRKPLSSHHKLL</sequence>
<dbReference type="GO" id="GO:0005524">
    <property type="term" value="F:ATP binding"/>
    <property type="evidence" value="ECO:0007669"/>
    <property type="project" value="UniProtKB-KW"/>
</dbReference>
<keyword evidence="4 8" id="KW-0418">Kinase</keyword>
<dbReference type="VEuPathDB" id="FungiDB:A9K55_006952"/>
<keyword evidence="2" id="KW-0808">Transferase</keyword>
<dbReference type="InterPro" id="IPR051175">
    <property type="entry name" value="CLK_kinases"/>
</dbReference>
<reference evidence="8 9" key="1">
    <citation type="journal article" date="2017" name="BMC Genomics">
        <title>Chromosome level assembly and secondary metabolite potential of the parasitic fungus Cordyceps militaris.</title>
        <authorList>
            <person name="Kramer G.J."/>
            <person name="Nodwell J.R."/>
        </authorList>
    </citation>
    <scope>NUCLEOTIDE SEQUENCE [LARGE SCALE GENOMIC DNA]</scope>
    <source>
        <strain evidence="8 9">ATCC 34164</strain>
    </source>
</reference>
<dbReference type="Pfam" id="PF00069">
    <property type="entry name" value="Pkinase"/>
    <property type="match status" value="1"/>
</dbReference>
<dbReference type="GO" id="GO:0005634">
    <property type="term" value="C:nucleus"/>
    <property type="evidence" value="ECO:0007669"/>
    <property type="project" value="TreeGrafter"/>
</dbReference>
<gene>
    <name evidence="8" type="ORF">A9K55_006952</name>
</gene>
<evidence type="ECO:0000256" key="6">
    <source>
        <dbReference type="SAM" id="MobiDB-lite"/>
    </source>
</evidence>
<keyword evidence="3" id="KW-0547">Nucleotide-binding</keyword>
<name>A0A2H4SBQ5_CORMI</name>
<dbReference type="GO" id="GO:0043484">
    <property type="term" value="P:regulation of RNA splicing"/>
    <property type="evidence" value="ECO:0007669"/>
    <property type="project" value="TreeGrafter"/>
</dbReference>
<evidence type="ECO:0000256" key="3">
    <source>
        <dbReference type="ARBA" id="ARBA00022741"/>
    </source>
</evidence>
<dbReference type="InterPro" id="IPR000719">
    <property type="entry name" value="Prot_kinase_dom"/>
</dbReference>
<accession>A0A2H4SBQ5</accession>
<dbReference type="InterPro" id="IPR008271">
    <property type="entry name" value="Ser/Thr_kinase_AS"/>
</dbReference>
<dbReference type="SUPFAM" id="SSF56112">
    <property type="entry name" value="Protein kinase-like (PK-like)"/>
    <property type="match status" value="1"/>
</dbReference>
<feature type="domain" description="Protein kinase" evidence="7">
    <location>
        <begin position="57"/>
        <end position="436"/>
    </location>
</feature>
<organism evidence="8 9">
    <name type="scientific">Cordyceps militaris</name>
    <name type="common">Caterpillar fungus</name>
    <name type="synonym">Clavaria militaris</name>
    <dbReference type="NCBI Taxonomy" id="73501"/>
    <lineage>
        <taxon>Eukaryota</taxon>
        <taxon>Fungi</taxon>
        <taxon>Dikarya</taxon>
        <taxon>Ascomycota</taxon>
        <taxon>Pezizomycotina</taxon>
        <taxon>Sordariomycetes</taxon>
        <taxon>Hypocreomycetidae</taxon>
        <taxon>Hypocreales</taxon>
        <taxon>Cordycipitaceae</taxon>
        <taxon>Cordyceps</taxon>
    </lineage>
</organism>
<evidence type="ECO:0000256" key="1">
    <source>
        <dbReference type="ARBA" id="ARBA00022527"/>
    </source>
</evidence>
<evidence type="ECO:0000256" key="4">
    <source>
        <dbReference type="ARBA" id="ARBA00022777"/>
    </source>
</evidence>
<dbReference type="VEuPathDB" id="FungiDB:CCM_01933"/>
<dbReference type="PANTHER" id="PTHR45646">
    <property type="entry name" value="SERINE/THREONINE-PROTEIN KINASE DOA-RELATED"/>
    <property type="match status" value="1"/>
</dbReference>
<dbReference type="Proteomes" id="UP000323067">
    <property type="component" value="Chromosome vi"/>
</dbReference>
<evidence type="ECO:0000313" key="9">
    <source>
        <dbReference type="Proteomes" id="UP000323067"/>
    </source>
</evidence>
<dbReference type="Gene3D" id="3.30.200.20">
    <property type="entry name" value="Phosphorylase Kinase, domain 1"/>
    <property type="match status" value="1"/>
</dbReference>
<feature type="region of interest" description="Disordered" evidence="6">
    <location>
        <begin position="450"/>
        <end position="493"/>
    </location>
</feature>
<dbReference type="AlphaFoldDB" id="A0A2H4SBQ5"/>
<dbReference type="OrthoDB" id="5979581at2759"/>
<protein>
    <submittedName>
        <fullName evidence="8">Kinase-like domain</fullName>
    </submittedName>
</protein>
<keyword evidence="5" id="KW-0067">ATP-binding</keyword>
<dbReference type="PROSITE" id="PS00108">
    <property type="entry name" value="PROTEIN_KINASE_ST"/>
    <property type="match status" value="1"/>
</dbReference>
<dbReference type="PANTHER" id="PTHR45646:SF11">
    <property type="entry name" value="SERINE_THREONINE-PROTEIN KINASE DOA"/>
    <property type="match status" value="1"/>
</dbReference>
<dbReference type="Gene3D" id="1.10.510.10">
    <property type="entry name" value="Transferase(Phosphotransferase) domain 1"/>
    <property type="match status" value="1"/>
</dbReference>
<proteinExistence type="predicted"/>
<evidence type="ECO:0000259" key="7">
    <source>
        <dbReference type="PROSITE" id="PS50011"/>
    </source>
</evidence>